<dbReference type="Pfam" id="PF12698">
    <property type="entry name" value="ABC2_membrane_3"/>
    <property type="match status" value="2"/>
</dbReference>
<feature type="transmembrane region" description="Helical" evidence="10">
    <location>
        <begin position="979"/>
        <end position="999"/>
    </location>
</feature>
<feature type="transmembrane region" description="Helical" evidence="10">
    <location>
        <begin position="1168"/>
        <end position="1191"/>
    </location>
</feature>
<sequence length="1853" mass="211110">MGLIARHYCALMKKNWINWKRTPIASLAELFCPVALMTVLTLFRISIDYEIILANTNIPTTTFFSPPDHLNLTNFTQSYQNAFGLYGKYLNDTGGLTVERTDPVLNFITTACRKTDQDDTRTVIAYSARDNYINSIRNNIKAIQKNQKMYQQQVIPLNIFLQSIQLQNQSKNATEKQNIQKSIDSQKSFNKTLEESVIDFEYMAFKSHDDIIDYIASSDYMLRGGKKGICFGFSVLENGSDDIDVKLIFNGNQGETEARQIPLQLTQPWSQYLIKEDKPSYYSYTKQGFSYMQNWIANIVLREKSGKQNATIAMSIVPFKADEYIKDDYGTVLSVVLAYYLLLMYIIPVYRLIQKIVAEKESKARESMRMMGLTDFSYWLSWFTYYFLIVTIISALCIIILSINVFKYSDRAYIFLYFWVYGMSLFGFCIFLQSFFSTARVAAITGTLAYFCTWFVSQAVADPSVSTLSKNLASLLSTVAVSLGSTNLGLFEINGQGVNSETAKNYYNNYSFEDCIIMMAISFFLFLTIGLYLDNVLPSAFGLRKPWYYFVTRGYWCRLKRNGKVQNSKLSSLQDDSENQSLFEAKFMKRENVEPVSRDLQAQENEDKILKISELKKTFTNGFQAVKGLNIKMYNGQIFALLGHNGAGKTTTISMLTGLIESSSGSAEVFGHDLFNDMDSVRNFLGVCPQHDILFDLLTPEEHLDIFCDFKGVDSKAKKEEIQKILVDVDVYAYKNTQARNLSGGNRRKLSVAIALIGGSKLVLLDEPTSGMDLSARRKLWNMLKNYKNNRIIILTTHYMDEADILGDRIGIMTGGQLICLGGSLFLKNRFGVGYNLTMVKKSKDPNLKIGQFLNEEIGEVRKLSEVSSEITYQIPTALSFKFKDFFPKFDQCLDSLEIRSYGISVTTLEEVFLKVGHGEDPVELQKAKEVVMKQITQTPDKNDDYSVAENHETGTINVFLIHLDAMIRKRIQLYKRNYNGLVVEILIPVLLVLIGLSFTRVRFLKDGPVRELKPDTFPLKQRVQYNNEFFLNSSMTQSWTPTIFMENLPQSKDAFEATSRSYKNETNRTNVIWKFDEDVFKSRLQKPYTPFRFGSYFFYEADQSKLMFKVLTFVNLTSQDVTAYFPQFMYESILKVALSKPNLKFKVSSHPFPVTAKLRNRSQGTNGFFIIFVVAIGFAMIPASVVTFIVNEREKSLKHMQMVSGMSLAAYWVSNIIFDILKAIIPSAIVIGLLYAFEVAYDYVWVLFLIYPLGVIPFSYFTSQFFASENFCQTLTIFVHFVIAGIGGIIAGALRIIEDAYDIGDKLVWAFKIIPSYCLTDSIAYQSLKPQLFQLRPNLIKDDLDFEAVGGDIAIMLVHAGLWTILLILSEAGAFNFILRCFERIQRRNVPALKELNQDDDVIEEENRVEKISPNLLKVRVNKFRKVYSQGFSRGSVAVEKTSFGLEYGECFALLGVNGAGKTTTFKSLTGGITPTSGQVTICGMDILRDFNKVRKLIGYCPQYDAIFPLMTVEDHLYFYARIKGIKKELREELVEKQIKEMNLSEHRKKPAGTLSGGNKRKLSVAICVLGNPPIILLDEPSAGMDPEARRFMWSVVAKISQLRKKSAVILTTHSMEEAEALSTKMGIMVKGGTFKCFGSSQHIKSKYGTGYEIEVKVKKQSNIEMKSMVDQFQLLNRDQIPLSEIEDILRKNYVDDFLVNELRINGLGNDICLEANEHNGMVETRNFINWMYVEQAGMKIIKGLCNDFELVEILEHYNDYYKIRVPRKDKSIGYVFSLIEGKKEEFNISEYSASQTTLEQIFQTFANQKIDGDNILKFHKENGLFSRKKTLLLEDIPQEFSINGYNGKTNA</sequence>
<feature type="transmembrane region" description="Helical" evidence="10">
    <location>
        <begin position="329"/>
        <end position="347"/>
    </location>
</feature>
<evidence type="ECO:0000256" key="10">
    <source>
        <dbReference type="SAM" id="Phobius"/>
    </source>
</evidence>
<dbReference type="GO" id="GO:0016887">
    <property type="term" value="F:ATP hydrolysis activity"/>
    <property type="evidence" value="ECO:0007669"/>
    <property type="project" value="InterPro"/>
</dbReference>
<comment type="similarity">
    <text evidence="2">Belongs to the ABC transporter superfamily. ABCA family.</text>
</comment>
<dbReference type="GO" id="GO:0140359">
    <property type="term" value="F:ABC-type transporter activity"/>
    <property type="evidence" value="ECO:0007669"/>
    <property type="project" value="InterPro"/>
</dbReference>
<evidence type="ECO:0000313" key="13">
    <source>
        <dbReference type="Proteomes" id="UP000039865"/>
    </source>
</evidence>
<evidence type="ECO:0000259" key="11">
    <source>
        <dbReference type="PROSITE" id="PS50893"/>
    </source>
</evidence>
<evidence type="ECO:0000256" key="2">
    <source>
        <dbReference type="ARBA" id="ARBA00008869"/>
    </source>
</evidence>
<dbReference type="PANTHER" id="PTHR19229">
    <property type="entry name" value="ATP-BINDING CASSETTE TRANSPORTER SUBFAMILY A ABCA"/>
    <property type="match status" value="1"/>
</dbReference>
<dbReference type="InterPro" id="IPR017871">
    <property type="entry name" value="ABC_transporter-like_CS"/>
</dbReference>
<keyword evidence="7" id="KW-0067">ATP-binding</keyword>
<keyword evidence="3" id="KW-0813">Transport</keyword>
<dbReference type="InterPro" id="IPR026082">
    <property type="entry name" value="ABCA"/>
</dbReference>
<dbReference type="GO" id="GO:0016020">
    <property type="term" value="C:membrane"/>
    <property type="evidence" value="ECO:0007669"/>
    <property type="project" value="UniProtKB-SubCell"/>
</dbReference>
<dbReference type="InterPro" id="IPR013525">
    <property type="entry name" value="ABC2_TM"/>
</dbReference>
<dbReference type="FunFam" id="3.40.50.300:FF:000298">
    <property type="entry name" value="ATP-binding cassette sub-family A member 12"/>
    <property type="match status" value="1"/>
</dbReference>
<dbReference type="SMART" id="SM00382">
    <property type="entry name" value="AAA"/>
    <property type="match status" value="2"/>
</dbReference>
<feature type="transmembrane region" description="Helical" evidence="10">
    <location>
        <begin position="1244"/>
        <end position="1264"/>
    </location>
</feature>
<evidence type="ECO:0000256" key="9">
    <source>
        <dbReference type="ARBA" id="ARBA00023136"/>
    </source>
</evidence>
<keyword evidence="13" id="KW-1185">Reference proteome</keyword>
<evidence type="ECO:0000256" key="8">
    <source>
        <dbReference type="ARBA" id="ARBA00022989"/>
    </source>
</evidence>
<evidence type="ECO:0000256" key="3">
    <source>
        <dbReference type="ARBA" id="ARBA00022448"/>
    </source>
</evidence>
<evidence type="ECO:0000256" key="6">
    <source>
        <dbReference type="ARBA" id="ARBA00022741"/>
    </source>
</evidence>
<keyword evidence="4 10" id="KW-0812">Transmembrane</keyword>
<keyword evidence="9 10" id="KW-0472">Membrane</keyword>
<feature type="transmembrane region" description="Helical" evidence="10">
    <location>
        <begin position="1276"/>
        <end position="1298"/>
    </location>
</feature>
<evidence type="ECO:0000313" key="12">
    <source>
        <dbReference type="EMBL" id="CDW85159.1"/>
    </source>
</evidence>
<dbReference type="OMA" id="WKNWIVL"/>
<keyword evidence="8 10" id="KW-1133">Transmembrane helix</keyword>
<name>A0A078ASL1_STYLE</name>
<feature type="domain" description="ABC transporter" evidence="11">
    <location>
        <begin position="610"/>
        <end position="840"/>
    </location>
</feature>
<organism evidence="12 13">
    <name type="scientific">Stylonychia lemnae</name>
    <name type="common">Ciliate</name>
    <dbReference type="NCBI Taxonomy" id="5949"/>
    <lineage>
        <taxon>Eukaryota</taxon>
        <taxon>Sar</taxon>
        <taxon>Alveolata</taxon>
        <taxon>Ciliophora</taxon>
        <taxon>Intramacronucleata</taxon>
        <taxon>Spirotrichea</taxon>
        <taxon>Stichotrichia</taxon>
        <taxon>Sporadotrichida</taxon>
        <taxon>Oxytrichidae</taxon>
        <taxon>Stylonychinae</taxon>
        <taxon>Stylonychia</taxon>
    </lineage>
</organism>
<proteinExistence type="inferred from homology"/>
<evidence type="ECO:0000256" key="1">
    <source>
        <dbReference type="ARBA" id="ARBA00004141"/>
    </source>
</evidence>
<evidence type="ECO:0000256" key="7">
    <source>
        <dbReference type="ARBA" id="ARBA00022840"/>
    </source>
</evidence>
<feature type="transmembrane region" description="Helical" evidence="10">
    <location>
        <begin position="1354"/>
        <end position="1380"/>
    </location>
</feature>
<dbReference type="InParanoid" id="A0A078ASL1"/>
<feature type="transmembrane region" description="Helical" evidence="10">
    <location>
        <begin position="24"/>
        <end position="43"/>
    </location>
</feature>
<dbReference type="PROSITE" id="PS50893">
    <property type="entry name" value="ABC_TRANSPORTER_2"/>
    <property type="match status" value="2"/>
</dbReference>
<keyword evidence="6" id="KW-0547">Nucleotide-binding</keyword>
<keyword evidence="5" id="KW-0677">Repeat</keyword>
<feature type="transmembrane region" description="Helical" evidence="10">
    <location>
        <begin position="383"/>
        <end position="406"/>
    </location>
</feature>
<accession>A0A078ASL1</accession>
<reference evidence="12 13" key="1">
    <citation type="submission" date="2014-06" db="EMBL/GenBank/DDBJ databases">
        <authorList>
            <person name="Swart Estienne"/>
        </authorList>
    </citation>
    <scope>NUCLEOTIDE SEQUENCE [LARGE SCALE GENOMIC DNA]</scope>
    <source>
        <strain evidence="12 13">130c</strain>
    </source>
</reference>
<dbReference type="Proteomes" id="UP000039865">
    <property type="component" value="Unassembled WGS sequence"/>
</dbReference>
<evidence type="ECO:0000256" key="4">
    <source>
        <dbReference type="ARBA" id="ARBA00022692"/>
    </source>
</evidence>
<dbReference type="Gene3D" id="3.40.50.300">
    <property type="entry name" value="P-loop containing nucleotide triphosphate hydrolases"/>
    <property type="match status" value="2"/>
</dbReference>
<comment type="subcellular location">
    <subcellularLocation>
        <location evidence="1">Membrane</location>
        <topology evidence="1">Multi-pass membrane protein</topology>
    </subcellularLocation>
</comment>
<dbReference type="GO" id="GO:0005524">
    <property type="term" value="F:ATP binding"/>
    <property type="evidence" value="ECO:0007669"/>
    <property type="project" value="UniProtKB-KW"/>
</dbReference>
<dbReference type="GO" id="GO:0005319">
    <property type="term" value="F:lipid transporter activity"/>
    <property type="evidence" value="ECO:0007669"/>
    <property type="project" value="TreeGrafter"/>
</dbReference>
<dbReference type="OrthoDB" id="10255969at2759"/>
<feature type="domain" description="ABC transporter" evidence="11">
    <location>
        <begin position="1420"/>
        <end position="1657"/>
    </location>
</feature>
<dbReference type="InterPro" id="IPR003593">
    <property type="entry name" value="AAA+_ATPase"/>
</dbReference>
<dbReference type="PROSITE" id="PS00211">
    <property type="entry name" value="ABC_TRANSPORTER_1"/>
    <property type="match status" value="2"/>
</dbReference>
<feature type="transmembrane region" description="Helical" evidence="10">
    <location>
        <begin position="1212"/>
        <end position="1238"/>
    </location>
</feature>
<dbReference type="FunFam" id="3.40.50.300:FF:000335">
    <property type="entry name" value="ATP binding cassette subfamily A member 5"/>
    <property type="match status" value="1"/>
</dbReference>
<dbReference type="CDD" id="cd03263">
    <property type="entry name" value="ABC_subfamily_A"/>
    <property type="match status" value="2"/>
</dbReference>
<dbReference type="Pfam" id="PF00005">
    <property type="entry name" value="ABC_tran"/>
    <property type="match status" value="2"/>
</dbReference>
<dbReference type="InterPro" id="IPR003439">
    <property type="entry name" value="ABC_transporter-like_ATP-bd"/>
</dbReference>
<feature type="transmembrane region" description="Helical" evidence="10">
    <location>
        <begin position="413"/>
        <end position="435"/>
    </location>
</feature>
<dbReference type="SUPFAM" id="SSF52540">
    <property type="entry name" value="P-loop containing nucleoside triphosphate hydrolases"/>
    <property type="match status" value="2"/>
</dbReference>
<dbReference type="EMBL" id="CCKQ01013493">
    <property type="protein sequence ID" value="CDW85159.1"/>
    <property type="molecule type" value="Genomic_DNA"/>
</dbReference>
<dbReference type="InterPro" id="IPR027417">
    <property type="entry name" value="P-loop_NTPase"/>
</dbReference>
<feature type="transmembrane region" description="Helical" evidence="10">
    <location>
        <begin position="441"/>
        <end position="460"/>
    </location>
</feature>
<feature type="transmembrane region" description="Helical" evidence="10">
    <location>
        <begin position="516"/>
        <end position="537"/>
    </location>
</feature>
<protein>
    <submittedName>
        <fullName evidence="12">Abc transporter family protein</fullName>
    </submittedName>
</protein>
<gene>
    <name evidence="12" type="primary">Contig8134.g8676</name>
    <name evidence="12" type="ORF">STYLEM_14230</name>
</gene>
<evidence type="ECO:0000256" key="5">
    <source>
        <dbReference type="ARBA" id="ARBA00022737"/>
    </source>
</evidence>